<feature type="chain" id="PRO_5045770387" evidence="3">
    <location>
        <begin position="27"/>
        <end position="189"/>
    </location>
</feature>
<keyword evidence="2" id="KW-0472">Membrane</keyword>
<evidence type="ECO:0000256" key="1">
    <source>
        <dbReference type="ARBA" id="ARBA00004370"/>
    </source>
</evidence>
<feature type="domain" description="Glycine zipper 2TM" evidence="4">
    <location>
        <begin position="69"/>
        <end position="110"/>
    </location>
</feature>
<proteinExistence type="predicted"/>
<reference evidence="6" key="1">
    <citation type="journal article" date="2019" name="Int. J. Syst. Evol. Microbiol.">
        <title>The Global Catalogue of Microorganisms (GCM) 10K type strain sequencing project: providing services to taxonomists for standard genome sequencing and annotation.</title>
        <authorList>
            <consortium name="The Broad Institute Genomics Platform"/>
            <consortium name="The Broad Institute Genome Sequencing Center for Infectious Disease"/>
            <person name="Wu L."/>
            <person name="Ma J."/>
        </authorList>
    </citation>
    <scope>NUCLEOTIDE SEQUENCE [LARGE SCALE GENOMIC DNA]</scope>
    <source>
        <strain evidence="6">CGMCC 1.10759</strain>
    </source>
</reference>
<accession>A0ABV8SUY6</accession>
<evidence type="ECO:0000313" key="5">
    <source>
        <dbReference type="EMBL" id="MFC4310782.1"/>
    </source>
</evidence>
<evidence type="ECO:0000313" key="6">
    <source>
        <dbReference type="Proteomes" id="UP001595904"/>
    </source>
</evidence>
<comment type="subcellular location">
    <subcellularLocation>
        <location evidence="1">Membrane</location>
    </subcellularLocation>
</comment>
<dbReference type="InterPro" id="IPR051407">
    <property type="entry name" value="Bact_OM_lipoprot/Surf_antigen"/>
</dbReference>
<comment type="caution">
    <text evidence="5">The sequence shown here is derived from an EMBL/GenBank/DDBJ whole genome shotgun (WGS) entry which is preliminary data.</text>
</comment>
<protein>
    <submittedName>
        <fullName evidence="5">Glycine zipper 2TM domain-containing protein</fullName>
    </submittedName>
</protein>
<dbReference type="RefSeq" id="WP_380598565.1">
    <property type="nucleotide sequence ID" value="NZ_JBHSDU010000003.1"/>
</dbReference>
<feature type="signal peptide" evidence="3">
    <location>
        <begin position="1"/>
        <end position="26"/>
    </location>
</feature>
<evidence type="ECO:0000256" key="3">
    <source>
        <dbReference type="SAM" id="SignalP"/>
    </source>
</evidence>
<evidence type="ECO:0000256" key="2">
    <source>
        <dbReference type="ARBA" id="ARBA00023136"/>
    </source>
</evidence>
<dbReference type="InterPro" id="IPR008816">
    <property type="entry name" value="Gly_zipper_2TM_dom"/>
</dbReference>
<dbReference type="PANTHER" id="PTHR35603:SF2">
    <property type="entry name" value="OUTER MEMBRANE LIPOPROTEIN"/>
    <property type="match status" value="1"/>
</dbReference>
<evidence type="ECO:0000259" key="4">
    <source>
        <dbReference type="Pfam" id="PF05433"/>
    </source>
</evidence>
<keyword evidence="3" id="KW-0732">Signal</keyword>
<gene>
    <name evidence="5" type="ORF">ACFPN2_16935</name>
</gene>
<sequence>MFNRLLKTAFAALLCASVLGSTPALSDPPDHAKAYGWRKKHDRHYVGYTGREWERDYGVREGSCHRKTIGTVVGAVAGGAIGSQIGEGDGRTVAIIAGAVLGGLIGREIGEDLDEADRSCFGHALELADPGRPVHWINERTHVDYILTPLSSGDSKSCRKFKLKATSGKKSKTSEGRACRDGDGIWRMG</sequence>
<dbReference type="Proteomes" id="UP001595904">
    <property type="component" value="Unassembled WGS sequence"/>
</dbReference>
<dbReference type="PANTHER" id="PTHR35603">
    <property type="match status" value="1"/>
</dbReference>
<keyword evidence="6" id="KW-1185">Reference proteome</keyword>
<dbReference type="EMBL" id="JBHSDU010000003">
    <property type="protein sequence ID" value="MFC4310782.1"/>
    <property type="molecule type" value="Genomic_DNA"/>
</dbReference>
<name>A0ABV8SUY6_9GAMM</name>
<dbReference type="Pfam" id="PF05433">
    <property type="entry name" value="Rick_17kDa_Anti"/>
    <property type="match status" value="1"/>
</dbReference>
<organism evidence="5 6">
    <name type="scientific">Steroidobacter flavus</name>
    <dbReference type="NCBI Taxonomy" id="1842136"/>
    <lineage>
        <taxon>Bacteria</taxon>
        <taxon>Pseudomonadati</taxon>
        <taxon>Pseudomonadota</taxon>
        <taxon>Gammaproteobacteria</taxon>
        <taxon>Steroidobacterales</taxon>
        <taxon>Steroidobacteraceae</taxon>
        <taxon>Steroidobacter</taxon>
    </lineage>
</organism>